<dbReference type="InterPro" id="IPR018114">
    <property type="entry name" value="TRYPSIN_HIS"/>
</dbReference>
<evidence type="ECO:0000259" key="6">
    <source>
        <dbReference type="PROSITE" id="PS50240"/>
    </source>
</evidence>
<accession>A0A3Q3FUT2</accession>
<sequence>MSHSLVVCLFISVDCGRPEVKPNTGAMRVVNGEEAIPHSWPWQVSMQVKGLHLYYYLSLLEEWILTAAHCFISLNKPSYWRMCLGKHHMNSSMDVPSAEECYMVDGIIRHEGFVYEQDKTDITNDVALVHLSTPVNMTREISPICLPKPGAVMPAGTPCFVTGWGDEKDETGLNQAALPIVDFQTCSKPAYWWDILRPSMICAGYESPDELKSACQGDSGGPFACAAAGANPTWEVHGIVSFGPQGCIKDKKPSVFTRVSAFNDWIYDNMKKFIYESGKTH</sequence>
<dbReference type="Gene3D" id="2.40.10.10">
    <property type="entry name" value="Trypsin-like serine proteases"/>
    <property type="match status" value="1"/>
</dbReference>
<evidence type="ECO:0000313" key="7">
    <source>
        <dbReference type="Ensembl" id="ENSLBEP00000022633.1"/>
    </source>
</evidence>
<evidence type="ECO:0000313" key="8">
    <source>
        <dbReference type="Proteomes" id="UP000261660"/>
    </source>
</evidence>
<keyword evidence="2 5" id="KW-0378">Hydrolase</keyword>
<keyword evidence="8" id="KW-1185">Reference proteome</keyword>
<dbReference type="Ensembl" id="ENSLBET00000023815.1">
    <property type="protein sequence ID" value="ENSLBEP00000022633.1"/>
    <property type="gene ID" value="ENSLBEG00000017158.1"/>
</dbReference>
<dbReference type="PANTHER" id="PTHR24257:SF10">
    <property type="entry name" value="ELASTASE-1"/>
    <property type="match status" value="1"/>
</dbReference>
<protein>
    <recommendedName>
        <fullName evidence="6">Peptidase S1 domain-containing protein</fullName>
    </recommendedName>
</protein>
<dbReference type="InterPro" id="IPR033116">
    <property type="entry name" value="TRYPSIN_SER"/>
</dbReference>
<dbReference type="GO" id="GO:0004252">
    <property type="term" value="F:serine-type endopeptidase activity"/>
    <property type="evidence" value="ECO:0007669"/>
    <property type="project" value="InterPro"/>
</dbReference>
<proteinExistence type="predicted"/>
<dbReference type="PROSITE" id="PS00134">
    <property type="entry name" value="TRYPSIN_HIS"/>
    <property type="match status" value="1"/>
</dbReference>
<dbReference type="Pfam" id="PF00089">
    <property type="entry name" value="Trypsin"/>
    <property type="match status" value="1"/>
</dbReference>
<organism evidence="7 8">
    <name type="scientific">Labrus bergylta</name>
    <name type="common">ballan wrasse</name>
    <dbReference type="NCBI Taxonomy" id="56723"/>
    <lineage>
        <taxon>Eukaryota</taxon>
        <taxon>Metazoa</taxon>
        <taxon>Chordata</taxon>
        <taxon>Craniata</taxon>
        <taxon>Vertebrata</taxon>
        <taxon>Euteleostomi</taxon>
        <taxon>Actinopterygii</taxon>
        <taxon>Neopterygii</taxon>
        <taxon>Teleostei</taxon>
        <taxon>Neoteleostei</taxon>
        <taxon>Acanthomorphata</taxon>
        <taxon>Eupercaria</taxon>
        <taxon>Labriformes</taxon>
        <taxon>Labridae</taxon>
        <taxon>Labrus</taxon>
    </lineage>
</organism>
<dbReference type="GO" id="GO:0005615">
    <property type="term" value="C:extracellular space"/>
    <property type="evidence" value="ECO:0007669"/>
    <property type="project" value="TreeGrafter"/>
</dbReference>
<keyword evidence="3 5" id="KW-0720">Serine protease</keyword>
<dbReference type="AlphaFoldDB" id="A0A3Q3FUT2"/>
<dbReference type="FunFam" id="2.40.10.10:FF:000003">
    <property type="entry name" value="Transmembrane serine protease 3"/>
    <property type="match status" value="1"/>
</dbReference>
<evidence type="ECO:0000256" key="5">
    <source>
        <dbReference type="RuleBase" id="RU363034"/>
    </source>
</evidence>
<dbReference type="InterPro" id="IPR043504">
    <property type="entry name" value="Peptidase_S1_PA_chymotrypsin"/>
</dbReference>
<dbReference type="GO" id="GO:0006508">
    <property type="term" value="P:proteolysis"/>
    <property type="evidence" value="ECO:0007669"/>
    <property type="project" value="UniProtKB-KW"/>
</dbReference>
<keyword evidence="4" id="KW-1015">Disulfide bond</keyword>
<dbReference type="InterPro" id="IPR050850">
    <property type="entry name" value="Peptidase_S1_Elastase_sf"/>
</dbReference>
<evidence type="ECO:0000256" key="4">
    <source>
        <dbReference type="ARBA" id="ARBA00023157"/>
    </source>
</evidence>
<dbReference type="PANTHER" id="PTHR24257">
    <property type="entry name" value="CHYMOTRYPSIN-LIKE ELASTASE FAMILY MEMBER"/>
    <property type="match status" value="1"/>
</dbReference>
<evidence type="ECO:0000256" key="1">
    <source>
        <dbReference type="ARBA" id="ARBA00022670"/>
    </source>
</evidence>
<dbReference type="InterPro" id="IPR001314">
    <property type="entry name" value="Peptidase_S1A"/>
</dbReference>
<evidence type="ECO:0000256" key="2">
    <source>
        <dbReference type="ARBA" id="ARBA00022801"/>
    </source>
</evidence>
<dbReference type="InterPro" id="IPR009003">
    <property type="entry name" value="Peptidase_S1_PA"/>
</dbReference>
<name>A0A3Q3FUT2_9LABR</name>
<feature type="domain" description="Peptidase S1" evidence="6">
    <location>
        <begin position="29"/>
        <end position="271"/>
    </location>
</feature>
<keyword evidence="1 5" id="KW-0645">Protease</keyword>
<dbReference type="InterPro" id="IPR001254">
    <property type="entry name" value="Trypsin_dom"/>
</dbReference>
<dbReference type="PROSITE" id="PS00135">
    <property type="entry name" value="TRYPSIN_SER"/>
    <property type="match status" value="1"/>
</dbReference>
<dbReference type="PROSITE" id="PS50240">
    <property type="entry name" value="TRYPSIN_DOM"/>
    <property type="match status" value="1"/>
</dbReference>
<dbReference type="SMART" id="SM00020">
    <property type="entry name" value="Tryp_SPc"/>
    <property type="match status" value="1"/>
</dbReference>
<dbReference type="PRINTS" id="PR00722">
    <property type="entry name" value="CHYMOTRYPSIN"/>
</dbReference>
<reference evidence="7" key="1">
    <citation type="submission" date="2025-08" db="UniProtKB">
        <authorList>
            <consortium name="Ensembl"/>
        </authorList>
    </citation>
    <scope>IDENTIFICATION</scope>
</reference>
<dbReference type="GeneTree" id="ENSGT01030000234528"/>
<dbReference type="SUPFAM" id="SSF50494">
    <property type="entry name" value="Trypsin-like serine proteases"/>
    <property type="match status" value="1"/>
</dbReference>
<reference evidence="7" key="2">
    <citation type="submission" date="2025-09" db="UniProtKB">
        <authorList>
            <consortium name="Ensembl"/>
        </authorList>
    </citation>
    <scope>IDENTIFICATION</scope>
</reference>
<dbReference type="Proteomes" id="UP000261660">
    <property type="component" value="Unplaced"/>
</dbReference>
<evidence type="ECO:0000256" key="3">
    <source>
        <dbReference type="ARBA" id="ARBA00022825"/>
    </source>
</evidence>
<dbReference type="CDD" id="cd00190">
    <property type="entry name" value="Tryp_SPc"/>
    <property type="match status" value="1"/>
</dbReference>